<dbReference type="PANTHER" id="PTHR20883">
    <property type="entry name" value="PHYTANOYL-COA DIOXYGENASE DOMAIN CONTAINING 1"/>
    <property type="match status" value="1"/>
</dbReference>
<name>A0A1T4RJZ3_9HYPH</name>
<dbReference type="PANTHER" id="PTHR20883:SF51">
    <property type="entry name" value="PHYTANOYL-COA HYDROXYLASE"/>
    <property type="match status" value="1"/>
</dbReference>
<evidence type="ECO:0000313" key="2">
    <source>
        <dbReference type="Proteomes" id="UP000190092"/>
    </source>
</evidence>
<dbReference type="Gene3D" id="2.60.120.620">
    <property type="entry name" value="q2cbj1_9rhob like domain"/>
    <property type="match status" value="1"/>
</dbReference>
<organism evidence="1 2">
    <name type="scientific">Enhydrobacter aerosaccus</name>
    <dbReference type="NCBI Taxonomy" id="225324"/>
    <lineage>
        <taxon>Bacteria</taxon>
        <taxon>Pseudomonadati</taxon>
        <taxon>Pseudomonadota</taxon>
        <taxon>Alphaproteobacteria</taxon>
        <taxon>Hyphomicrobiales</taxon>
        <taxon>Enhydrobacter</taxon>
    </lineage>
</organism>
<dbReference type="InterPro" id="IPR008775">
    <property type="entry name" value="Phytyl_CoA_dOase-like"/>
</dbReference>
<evidence type="ECO:0000313" key="1">
    <source>
        <dbReference type="EMBL" id="SKA16096.1"/>
    </source>
</evidence>
<gene>
    <name evidence="1" type="ORF">SAMN02745126_03857</name>
</gene>
<dbReference type="Proteomes" id="UP000190092">
    <property type="component" value="Unassembled WGS sequence"/>
</dbReference>
<dbReference type="STRING" id="225324.SAMN02745126_03857"/>
<protein>
    <submittedName>
        <fullName evidence="1">Ectoine hydroxylase</fullName>
    </submittedName>
</protein>
<dbReference type="EMBL" id="FUWJ01000005">
    <property type="protein sequence ID" value="SKA16096.1"/>
    <property type="molecule type" value="Genomic_DNA"/>
</dbReference>
<dbReference type="Pfam" id="PF05721">
    <property type="entry name" value="PhyH"/>
    <property type="match status" value="1"/>
</dbReference>
<proteinExistence type="predicted"/>
<reference evidence="2" key="1">
    <citation type="submission" date="2017-02" db="EMBL/GenBank/DDBJ databases">
        <authorList>
            <person name="Varghese N."/>
            <person name="Submissions S."/>
        </authorList>
    </citation>
    <scope>NUCLEOTIDE SEQUENCE [LARGE SCALE GENOMIC DNA]</scope>
    <source>
        <strain evidence="2">ATCC 27094</strain>
    </source>
</reference>
<dbReference type="RefSeq" id="WP_085935541.1">
    <property type="nucleotide sequence ID" value="NZ_FUWJ01000005.1"/>
</dbReference>
<dbReference type="GO" id="GO:0005506">
    <property type="term" value="F:iron ion binding"/>
    <property type="evidence" value="ECO:0007669"/>
    <property type="project" value="UniProtKB-ARBA"/>
</dbReference>
<dbReference type="GO" id="GO:0016706">
    <property type="term" value="F:2-oxoglutarate-dependent dioxygenase activity"/>
    <property type="evidence" value="ECO:0007669"/>
    <property type="project" value="UniProtKB-ARBA"/>
</dbReference>
<dbReference type="OrthoDB" id="9791262at2"/>
<accession>A0A1T4RJZ3</accession>
<dbReference type="AlphaFoldDB" id="A0A1T4RJZ3"/>
<sequence>MELSAQQLEQFDRDGFLIFPDLFSRNEVAILRREVARLSQVEGEEVVREHSGGVRTIFRVHESDGATRSQPFHAFVRTPRVLRPVQQVLKDDAVYVYHTKINTKPAIEGTVWQWHQDYGSWMRDGCARPDMATFNLMMTDTTEMGGALYIIPGSHKLGRIEPVYDESTAYKFWAMPKQRMIEILKSSPEPVAVTGHAGTCVLFHCNVLHASGHNLSAEDRWHIYVSCNTVANKPQLGPNPRPDWVVSRNWAPLPVEADDGVLKAA</sequence>
<keyword evidence="2" id="KW-1185">Reference proteome</keyword>
<dbReference type="SUPFAM" id="SSF51197">
    <property type="entry name" value="Clavaminate synthase-like"/>
    <property type="match status" value="1"/>
</dbReference>